<dbReference type="RefSeq" id="WP_259020122.1">
    <property type="nucleotide sequence ID" value="NZ_JANULZ010000006.1"/>
</dbReference>
<proteinExistence type="predicted"/>
<name>A0A6I0TCJ4_BACT4</name>
<organism evidence="3 4">
    <name type="scientific">Bacteroides thetaiotaomicron</name>
    <dbReference type="NCBI Taxonomy" id="818"/>
    <lineage>
        <taxon>Bacteria</taxon>
        <taxon>Pseudomonadati</taxon>
        <taxon>Bacteroidota</taxon>
        <taxon>Bacteroidia</taxon>
        <taxon>Bacteroidales</taxon>
        <taxon>Bacteroidaceae</taxon>
        <taxon>Bacteroides</taxon>
    </lineage>
</organism>
<dbReference type="Proteomes" id="UP000436858">
    <property type="component" value="Unassembled WGS sequence"/>
</dbReference>
<dbReference type="EMBL" id="WCRY01000027">
    <property type="protein sequence ID" value="KAB4475320.1"/>
    <property type="molecule type" value="Genomic_DNA"/>
</dbReference>
<dbReference type="PROSITE" id="PS51257">
    <property type="entry name" value="PROKAR_LIPOPROTEIN"/>
    <property type="match status" value="1"/>
</dbReference>
<sequence length="321" mass="37491">MKKNIKMMLALVGGLLMIGCDEDAMFKEELYDKYVYIVSNEEQIHNLLFSLNKDKDVCTVSVAYSGTQKVDDDVQVTLEKDKEILGKYNYSNFDIDEERYAKELKNHCYEMPQMSVLLHHDDVDPYATLPIVMKQEALSALSPDSTYFIPLRIKDVSGYQINEKKRNVLCRIYTYNEYANTKESTQYTMKGYRIVGDNSSSISGSKKVDPVNANSVRMFVGNVKFEANEKVIAKNAVTIEVQKDNSIKMYPYVRDTKTLEVQLMTPPNDSEEDFIYQNVYEKKNKRFLLYYKYRTRDNENSWWSEWVVVKEATKRLDMQTE</sequence>
<protein>
    <submittedName>
        <fullName evidence="3">DUF4361 domain-containing protein</fullName>
    </submittedName>
</protein>
<dbReference type="Gene3D" id="2.60.40.1740">
    <property type="entry name" value="hypothetical protein (bacova_03559)"/>
    <property type="match status" value="1"/>
</dbReference>
<evidence type="ECO:0000313" key="3">
    <source>
        <dbReference type="EMBL" id="KAB4475320.1"/>
    </source>
</evidence>
<dbReference type="InterPro" id="IPR013728">
    <property type="entry name" value="BT_3987-like_N"/>
</dbReference>
<dbReference type="Pfam" id="PF14274">
    <property type="entry name" value="BT_3044-like_C"/>
    <property type="match status" value="1"/>
</dbReference>
<feature type="domain" description="BT-3044-like C-terminal" evidence="2">
    <location>
        <begin position="166"/>
        <end position="312"/>
    </location>
</feature>
<comment type="caution">
    <text evidence="3">The sequence shown here is derived from an EMBL/GenBank/DDBJ whole genome shotgun (WGS) entry which is preliminary data.</text>
</comment>
<accession>A0A6I0TCJ4</accession>
<evidence type="ECO:0000259" key="1">
    <source>
        <dbReference type="Pfam" id="PF08522"/>
    </source>
</evidence>
<gene>
    <name evidence="3" type="ORF">GAN91_21955</name>
</gene>
<dbReference type="InterPro" id="IPR025371">
    <property type="entry name" value="BT_3044-like_C"/>
</dbReference>
<feature type="domain" description="BT-3987-like N-terminal" evidence="1">
    <location>
        <begin position="31"/>
        <end position="159"/>
    </location>
</feature>
<evidence type="ECO:0000259" key="2">
    <source>
        <dbReference type="Pfam" id="PF14274"/>
    </source>
</evidence>
<reference evidence="3 4" key="1">
    <citation type="journal article" date="2019" name="Nat. Med.">
        <title>A library of human gut bacterial isolates paired with longitudinal multiomics data enables mechanistic microbiome research.</title>
        <authorList>
            <person name="Poyet M."/>
            <person name="Groussin M."/>
            <person name="Gibbons S.M."/>
            <person name="Avila-Pacheco J."/>
            <person name="Jiang X."/>
            <person name="Kearney S.M."/>
            <person name="Perrotta A.R."/>
            <person name="Berdy B."/>
            <person name="Zhao S."/>
            <person name="Lieberman T.D."/>
            <person name="Swanson P.K."/>
            <person name="Smith M."/>
            <person name="Roesemann S."/>
            <person name="Alexander J.E."/>
            <person name="Rich S.A."/>
            <person name="Livny J."/>
            <person name="Vlamakis H."/>
            <person name="Clish C."/>
            <person name="Bullock K."/>
            <person name="Deik A."/>
            <person name="Scott J."/>
            <person name="Pierce K.A."/>
            <person name="Xavier R.J."/>
            <person name="Alm E.J."/>
        </authorList>
    </citation>
    <scope>NUCLEOTIDE SEQUENCE [LARGE SCALE GENOMIC DNA]</scope>
    <source>
        <strain evidence="3 4">BIOML-A162</strain>
    </source>
</reference>
<evidence type="ECO:0000313" key="4">
    <source>
        <dbReference type="Proteomes" id="UP000436858"/>
    </source>
</evidence>
<dbReference type="Pfam" id="PF08522">
    <property type="entry name" value="BT_3987-like_N"/>
    <property type="match status" value="1"/>
</dbReference>
<dbReference type="AlphaFoldDB" id="A0A6I0TCJ4"/>